<feature type="compositionally biased region" description="Acidic residues" evidence="1">
    <location>
        <begin position="234"/>
        <end position="247"/>
    </location>
</feature>
<dbReference type="AlphaFoldDB" id="A0AAX6F8M2"/>
<accession>A0AAX6F8M2</accession>
<dbReference type="Proteomes" id="UP001140949">
    <property type="component" value="Unassembled WGS sequence"/>
</dbReference>
<dbReference type="PANTHER" id="PTHR34278:SF1">
    <property type="entry name" value="PROTEIN THI031, PUTATIVE-RELATED"/>
    <property type="match status" value="1"/>
</dbReference>
<gene>
    <name evidence="2" type="ORF">M6B38_149325</name>
</gene>
<evidence type="ECO:0000313" key="2">
    <source>
        <dbReference type="EMBL" id="KAJ6812285.1"/>
    </source>
</evidence>
<dbReference type="EMBL" id="JANAVB010031217">
    <property type="protein sequence ID" value="KAJ6812285.1"/>
    <property type="molecule type" value="Genomic_DNA"/>
</dbReference>
<reference evidence="2" key="2">
    <citation type="submission" date="2023-04" db="EMBL/GenBank/DDBJ databases">
        <authorList>
            <person name="Bruccoleri R.E."/>
            <person name="Oakeley E.J."/>
            <person name="Faust A.-M."/>
            <person name="Dessus-Babus S."/>
            <person name="Altorfer M."/>
            <person name="Burckhardt D."/>
            <person name="Oertli M."/>
            <person name="Naumann U."/>
            <person name="Petersen F."/>
            <person name="Wong J."/>
        </authorList>
    </citation>
    <scope>NUCLEOTIDE SEQUENCE</scope>
    <source>
        <strain evidence="2">GSM-AAB239-AS_SAM_17_03QT</strain>
        <tissue evidence="2">Leaf</tissue>
    </source>
</reference>
<feature type="compositionally biased region" description="Acidic residues" evidence="1">
    <location>
        <begin position="204"/>
        <end position="224"/>
    </location>
</feature>
<name>A0AAX6F8M2_IRIPA</name>
<feature type="region of interest" description="Disordered" evidence="1">
    <location>
        <begin position="41"/>
        <end position="62"/>
    </location>
</feature>
<evidence type="ECO:0000313" key="3">
    <source>
        <dbReference type="Proteomes" id="UP001140949"/>
    </source>
</evidence>
<evidence type="ECO:0000256" key="1">
    <source>
        <dbReference type="SAM" id="MobiDB-lite"/>
    </source>
</evidence>
<comment type="caution">
    <text evidence="2">The sequence shown here is derived from an EMBL/GenBank/DDBJ whole genome shotgun (WGS) entry which is preliminary data.</text>
</comment>
<dbReference type="PANTHER" id="PTHR34278">
    <property type="entry name" value="PROTEIN THI031, PUTATIVE-RELATED"/>
    <property type="match status" value="1"/>
</dbReference>
<sequence>MQSMASLPTILTGLDGSFPTPFSPSFANHYFYINSCKLQQPTTTRKTKQNKTLNIDRKKEEEEEAKLSNIKKMRREGWQRGTVRCAARTTTGPADADAGEEEAWSSNAKAPSVAKPSNHSKFSGKCKRARCAACHSHPVSKSRDKAKGTHKLRSCDVALNHRLVSWRVAPAEDDDVGSAHWSKYSGFSASGILDQLSSERDCRGDDEDQDVVEEEEEEEEEESDGMLAECSDAKEEDEEHDDDDEEEFCQVGIVSWEYIDGEDWCLVHEM</sequence>
<proteinExistence type="predicted"/>
<organism evidence="2 3">
    <name type="scientific">Iris pallida</name>
    <name type="common">Sweet iris</name>
    <dbReference type="NCBI Taxonomy" id="29817"/>
    <lineage>
        <taxon>Eukaryota</taxon>
        <taxon>Viridiplantae</taxon>
        <taxon>Streptophyta</taxon>
        <taxon>Embryophyta</taxon>
        <taxon>Tracheophyta</taxon>
        <taxon>Spermatophyta</taxon>
        <taxon>Magnoliopsida</taxon>
        <taxon>Liliopsida</taxon>
        <taxon>Asparagales</taxon>
        <taxon>Iridaceae</taxon>
        <taxon>Iridoideae</taxon>
        <taxon>Irideae</taxon>
        <taxon>Iris</taxon>
    </lineage>
</organism>
<keyword evidence="3" id="KW-1185">Reference proteome</keyword>
<protein>
    <submittedName>
        <fullName evidence="2">Uncharacterized protein</fullName>
    </submittedName>
</protein>
<feature type="region of interest" description="Disordered" evidence="1">
    <location>
        <begin position="199"/>
        <end position="247"/>
    </location>
</feature>
<reference evidence="2" key="1">
    <citation type="journal article" date="2023" name="GigaByte">
        <title>Genome assembly of the bearded iris, Iris pallida Lam.</title>
        <authorList>
            <person name="Bruccoleri R.E."/>
            <person name="Oakeley E.J."/>
            <person name="Faust A.M.E."/>
            <person name="Altorfer M."/>
            <person name="Dessus-Babus S."/>
            <person name="Burckhardt D."/>
            <person name="Oertli M."/>
            <person name="Naumann U."/>
            <person name="Petersen F."/>
            <person name="Wong J."/>
        </authorList>
    </citation>
    <scope>NUCLEOTIDE SEQUENCE</scope>
    <source>
        <strain evidence="2">GSM-AAB239-AS_SAM_17_03QT</strain>
    </source>
</reference>